<evidence type="ECO:0000313" key="4">
    <source>
        <dbReference type="Proteomes" id="UP000197783"/>
    </source>
</evidence>
<keyword evidence="3" id="KW-0378">Hydrolase</keyword>
<gene>
    <name evidence="3" type="ORF">SPMU_24710</name>
</gene>
<accession>A0A245ZGT8</accession>
<organism evidence="3 4">
    <name type="scientific">Sphingomonas mucosissima</name>
    <dbReference type="NCBI Taxonomy" id="370959"/>
    <lineage>
        <taxon>Bacteria</taxon>
        <taxon>Pseudomonadati</taxon>
        <taxon>Pseudomonadota</taxon>
        <taxon>Alphaproteobacteria</taxon>
        <taxon>Sphingomonadales</taxon>
        <taxon>Sphingomonadaceae</taxon>
        <taxon>Sphingomonas</taxon>
    </lineage>
</organism>
<feature type="domain" description="Tail specific protease" evidence="2">
    <location>
        <begin position="204"/>
        <end position="413"/>
    </location>
</feature>
<dbReference type="Gene3D" id="2.30.42.10">
    <property type="match status" value="1"/>
</dbReference>
<dbReference type="InterPro" id="IPR029045">
    <property type="entry name" value="ClpP/crotonase-like_dom_sf"/>
</dbReference>
<name>A0A245ZGT8_9SPHN</name>
<keyword evidence="4" id="KW-1185">Reference proteome</keyword>
<proteinExistence type="predicted"/>
<reference evidence="3 4" key="1">
    <citation type="submission" date="2017-03" db="EMBL/GenBank/DDBJ databases">
        <title>Genome sequence of Sphingomonas mucosissima DSM 17494.</title>
        <authorList>
            <person name="Poehlein A."/>
            <person name="Wuebbeler J.H."/>
            <person name="Steinbuechel A."/>
            <person name="Daniel R."/>
        </authorList>
    </citation>
    <scope>NUCLEOTIDE SEQUENCE [LARGE SCALE GENOMIC DNA]</scope>
    <source>
        <strain evidence="3 4">DSM 17494</strain>
    </source>
</reference>
<dbReference type="InterPro" id="IPR005151">
    <property type="entry name" value="Tail-specific_protease"/>
</dbReference>
<keyword evidence="3" id="KW-0645">Protease</keyword>
<dbReference type="PROSITE" id="PS51257">
    <property type="entry name" value="PROKAR_LIPOPROTEIN"/>
    <property type="match status" value="1"/>
</dbReference>
<dbReference type="Proteomes" id="UP000197783">
    <property type="component" value="Unassembled WGS sequence"/>
</dbReference>
<protein>
    <submittedName>
        <fullName evidence="3">Carboxy-terminal protease</fullName>
    </submittedName>
</protein>
<dbReference type="CDD" id="cd07561">
    <property type="entry name" value="Peptidase_S41_CPP_like"/>
    <property type="match status" value="1"/>
</dbReference>
<evidence type="ECO:0000259" key="2">
    <source>
        <dbReference type="SMART" id="SM00245"/>
    </source>
</evidence>
<dbReference type="EMBL" id="NBBJ01000004">
    <property type="protein sequence ID" value="OWK28946.1"/>
    <property type="molecule type" value="Genomic_DNA"/>
</dbReference>
<dbReference type="SUPFAM" id="SSF52096">
    <property type="entry name" value="ClpP/crotonase"/>
    <property type="match status" value="1"/>
</dbReference>
<dbReference type="GO" id="GO:0004175">
    <property type="term" value="F:endopeptidase activity"/>
    <property type="evidence" value="ECO:0007669"/>
    <property type="project" value="TreeGrafter"/>
</dbReference>
<dbReference type="PANTHER" id="PTHR32060:SF30">
    <property type="entry name" value="CARBOXY-TERMINAL PROCESSING PROTEASE CTPA"/>
    <property type="match status" value="1"/>
</dbReference>
<feature type="region of interest" description="Disordered" evidence="1">
    <location>
        <begin position="26"/>
        <end position="45"/>
    </location>
</feature>
<sequence length="482" mass="51033">MTNRWAAAVCLMSLLAGCGGDGGGSGNPIASGPSPAPSPAPTTSTCSLQSRQTWAAAELREWYLFPDTLPPSLDGSRYASVDAYVDALTATARAQNKDRYFTYITSIAEENAYYASGSSAGYGFRLGIDAGAARMFVIEAFEGAPALEAGIDRGTEILAIGRPGTAPRTVSALFASGGAQAVSDALGGEQAGDARLLRVRAPNGVEREVTLSPRDFELNPVSPRYGVTVIEDEGRRVGYINLRTFISTADQPLRDGFARMRAAGITDFIIDFRYNGGGLVSTANLIGDLLGANRQRSEVFNYTTYRREKSSENRVDYFTPQPQSVAPTRIAFIGTGGTASASELVINGMIPYLRANVALIGTNTYGKPVGQIARDRAACDDRLRVVAFAGQNADRQGDYYNGLAPVMPATCRADDDLSYPLGDPREASVRQALAFIAGRSCTPIGGASATASAARTRDVAVPRDLLAPARPSTFQRETPGAF</sequence>
<comment type="caution">
    <text evidence="3">The sequence shown here is derived from an EMBL/GenBank/DDBJ whole genome shotgun (WGS) entry which is preliminary data.</text>
</comment>
<dbReference type="GO" id="GO:0006508">
    <property type="term" value="P:proteolysis"/>
    <property type="evidence" value="ECO:0007669"/>
    <property type="project" value="UniProtKB-KW"/>
</dbReference>
<dbReference type="GO" id="GO:0030288">
    <property type="term" value="C:outer membrane-bounded periplasmic space"/>
    <property type="evidence" value="ECO:0007669"/>
    <property type="project" value="TreeGrafter"/>
</dbReference>
<dbReference type="GO" id="GO:0008236">
    <property type="term" value="F:serine-type peptidase activity"/>
    <property type="evidence" value="ECO:0007669"/>
    <property type="project" value="InterPro"/>
</dbReference>
<dbReference type="GO" id="GO:0007165">
    <property type="term" value="P:signal transduction"/>
    <property type="evidence" value="ECO:0007669"/>
    <property type="project" value="TreeGrafter"/>
</dbReference>
<dbReference type="Gene3D" id="3.90.226.10">
    <property type="entry name" value="2-enoyl-CoA Hydratase, Chain A, domain 1"/>
    <property type="match status" value="1"/>
</dbReference>
<dbReference type="SMART" id="SM00245">
    <property type="entry name" value="TSPc"/>
    <property type="match status" value="1"/>
</dbReference>
<evidence type="ECO:0000313" key="3">
    <source>
        <dbReference type="EMBL" id="OWK28946.1"/>
    </source>
</evidence>
<dbReference type="InterPro" id="IPR036034">
    <property type="entry name" value="PDZ_sf"/>
</dbReference>
<evidence type="ECO:0000256" key="1">
    <source>
        <dbReference type="SAM" id="MobiDB-lite"/>
    </source>
</evidence>
<dbReference type="Gene3D" id="3.30.750.170">
    <property type="match status" value="1"/>
</dbReference>
<dbReference type="Pfam" id="PF03572">
    <property type="entry name" value="Peptidase_S41"/>
    <property type="match status" value="1"/>
</dbReference>
<dbReference type="PANTHER" id="PTHR32060">
    <property type="entry name" value="TAIL-SPECIFIC PROTEASE"/>
    <property type="match status" value="1"/>
</dbReference>
<dbReference type="AlphaFoldDB" id="A0A245ZGT8"/>